<dbReference type="Proteomes" id="UP000196475">
    <property type="component" value="Unassembled WGS sequence"/>
</dbReference>
<dbReference type="EMBL" id="LZRT01000072">
    <property type="protein sequence ID" value="OUM87650.1"/>
    <property type="molecule type" value="Genomic_DNA"/>
</dbReference>
<dbReference type="GO" id="GO:0009847">
    <property type="term" value="P:spore germination"/>
    <property type="evidence" value="ECO:0007669"/>
    <property type="project" value="UniProtKB-UniRule"/>
</dbReference>
<evidence type="ECO:0000256" key="4">
    <source>
        <dbReference type="ARBA" id="ARBA00022989"/>
    </source>
</evidence>
<name>A0A1Y3PJV4_9BACI</name>
<keyword evidence="5 6" id="KW-0472">Membrane</keyword>
<feature type="region of interest" description="Disordered" evidence="7">
    <location>
        <begin position="1"/>
        <end position="21"/>
    </location>
</feature>
<evidence type="ECO:0000313" key="10">
    <source>
        <dbReference type="Proteomes" id="UP000196475"/>
    </source>
</evidence>
<evidence type="ECO:0000313" key="9">
    <source>
        <dbReference type="EMBL" id="OUM87650.1"/>
    </source>
</evidence>
<dbReference type="PANTHER" id="PTHR22550">
    <property type="entry name" value="SPORE GERMINATION PROTEIN"/>
    <property type="match status" value="1"/>
</dbReference>
<evidence type="ECO:0000256" key="3">
    <source>
        <dbReference type="ARBA" id="ARBA00022692"/>
    </source>
</evidence>
<evidence type="ECO:0000256" key="7">
    <source>
        <dbReference type="SAM" id="MobiDB-lite"/>
    </source>
</evidence>
<dbReference type="InterPro" id="IPR050768">
    <property type="entry name" value="UPF0353/GerABKA_families"/>
</dbReference>
<dbReference type="PANTHER" id="PTHR22550:SF5">
    <property type="entry name" value="LEUCINE ZIPPER PROTEIN 4"/>
    <property type="match status" value="1"/>
</dbReference>
<evidence type="ECO:0000256" key="2">
    <source>
        <dbReference type="ARBA" id="ARBA00005278"/>
    </source>
</evidence>
<protein>
    <submittedName>
        <fullName evidence="9">Uncharacterized protein</fullName>
    </submittedName>
</protein>
<comment type="subcellular location">
    <subcellularLocation>
        <location evidence="6">Cell membrane</location>
    </subcellularLocation>
    <subcellularLocation>
        <location evidence="1">Membrane</location>
        <topology evidence="1">Multi-pass membrane protein</topology>
    </subcellularLocation>
</comment>
<reference evidence="10" key="1">
    <citation type="submission" date="2016-06" db="EMBL/GenBank/DDBJ databases">
        <authorList>
            <person name="Nascimento L."/>
            <person name="Pereira R.V."/>
            <person name="Martins L.F."/>
            <person name="Quaggio R.B."/>
            <person name="Silva A.M."/>
            <person name="Setubal J.C."/>
        </authorList>
    </citation>
    <scope>NUCLEOTIDE SEQUENCE [LARGE SCALE GENOMIC DNA]</scope>
</reference>
<dbReference type="AlphaFoldDB" id="A0A1Y3PJV4"/>
<feature type="transmembrane region" description="Helical" evidence="8">
    <location>
        <begin position="301"/>
        <end position="319"/>
    </location>
</feature>
<feature type="transmembrane region" description="Helical" evidence="8">
    <location>
        <begin position="393"/>
        <end position="411"/>
    </location>
</feature>
<keyword evidence="4 8" id="KW-1133">Transmembrane helix</keyword>
<dbReference type="GO" id="GO:0005886">
    <property type="term" value="C:plasma membrane"/>
    <property type="evidence" value="ECO:0007669"/>
    <property type="project" value="UniProtKB-SubCell"/>
</dbReference>
<dbReference type="InterPro" id="IPR004995">
    <property type="entry name" value="Spore_Ger"/>
</dbReference>
<proteinExistence type="inferred from homology"/>
<dbReference type="PIRSF" id="PIRSF005690">
    <property type="entry name" value="GerBA"/>
    <property type="match status" value="1"/>
</dbReference>
<accession>A0A1Y3PJV4</accession>
<evidence type="ECO:0000256" key="6">
    <source>
        <dbReference type="PIRNR" id="PIRNR005690"/>
    </source>
</evidence>
<evidence type="ECO:0000256" key="1">
    <source>
        <dbReference type="ARBA" id="ARBA00004141"/>
    </source>
</evidence>
<sequence>MKARKQPKVWNIPADQPDREVSPDLDETLSHLSNVWEKCHDLEIRRLDAGGNRLAIVWLDTLVDKLLLQEGIVEPLTRADRRIVSQAQLGNLLQVGSLQWKTGWRDVDACLAAGKVAVFAEGIAGAAIVELIKTPGRQVERPVVEAAVLGPQEAFIEDIEQNIGLIRKRIRSPRLKMEMETRGTVTRTRIALLYVEGIIKPSIVTELKQRLKKVQLDGILESNYVAEYIRDAPRTLFPTVQFTERPDVIASSLLQGRAVLLVDGSPMSILVPTTLFSFLQSSEDYYENYLVATVIRVLRHVLFWLSMLLPALYVALLSYHQEMLPSRLLITIAASHEGIPFPTVAEVLIMEVIFEALREAGLRLPRSIGQSVSIVGALVIGDAAVSAGLVSPLVVMVVSLTGIASFSVPYYHLGLTSRILRFIFIIDAGFFGLYGIILMVLLLLIHLASLRSFGVPYLAPITPFVWSQAEDHKDLFFRAPFRNVKKRPHLYEPADKRIP</sequence>
<dbReference type="Pfam" id="PF03323">
    <property type="entry name" value="GerA"/>
    <property type="match status" value="1"/>
</dbReference>
<evidence type="ECO:0000256" key="5">
    <source>
        <dbReference type="ARBA" id="ARBA00023136"/>
    </source>
</evidence>
<keyword evidence="3 8" id="KW-0812">Transmembrane</keyword>
<gene>
    <name evidence="9" type="ORF">BAA01_04980</name>
</gene>
<comment type="caution">
    <text evidence="9">The sequence shown here is derived from an EMBL/GenBank/DDBJ whole genome shotgun (WGS) entry which is preliminary data.</text>
</comment>
<feature type="transmembrane region" description="Helical" evidence="8">
    <location>
        <begin position="423"/>
        <end position="448"/>
    </location>
</feature>
<evidence type="ECO:0000256" key="8">
    <source>
        <dbReference type="SAM" id="Phobius"/>
    </source>
</evidence>
<organism evidence="9 10">
    <name type="scientific">Bacillus thermozeamaize</name>
    <dbReference type="NCBI Taxonomy" id="230954"/>
    <lineage>
        <taxon>Bacteria</taxon>
        <taxon>Bacillati</taxon>
        <taxon>Bacillota</taxon>
        <taxon>Bacilli</taxon>
        <taxon>Bacillales</taxon>
        <taxon>Bacillaceae</taxon>
        <taxon>Bacillus</taxon>
    </lineage>
</organism>
<comment type="similarity">
    <text evidence="2 6">Belongs to the GerABKA family.</text>
</comment>